<evidence type="ECO:0000256" key="1">
    <source>
        <dbReference type="SAM" id="MobiDB-lite"/>
    </source>
</evidence>
<sequence>METATEVPATDLGLQRFWSKRGALHDDELAGFLDVPVFPSASVEAEEQTKSRPSSPVPSQNLSEDSFYQDLAHQIYIPSCKPSCSSEVQSVVLNGAQIGDIPAIYNVKNLRKHELPAVGVYVDKRIVPGFKYRVRPIRESGCGEKWLFKGRALALESIGRGYSRRITFKADPGKLNDNPHYFWADSCPEGFAFEIEIVSAGDKFTVFDANRLPVGFLEILSNQAPQEEVGHRVLGDGCVEKTVRIRALGKVEWYSDDNAELVVPVSGIAVSTKSKDGVKTRVIGTTVGGHNRRGYTLRPGIDNRLRTTVIKGTNIADVPTTYNIIGLDDHELPVIGTYVDPRIVPGFHYKVRPAFGKRRPLFGGRALRLMSVGMGYGKRITFAPDVLNAPENFFWSDSHPDGLGFEPSAVRAGMNFEVHAGELRLGEANVFRADTPQKEEKQKIDVDAKGRKTITKYIHIDMVCHVVMDTRYDETPEPHIMHISGTAVVAKGPTDAEAKILRIENIGLDSQLNILFSTQWDQLVFSPV</sequence>
<evidence type="ECO:0000313" key="2">
    <source>
        <dbReference type="EMBL" id="JAG58550.1"/>
    </source>
</evidence>
<protein>
    <submittedName>
        <fullName evidence="2">Uncharacterized protein</fullName>
    </submittedName>
</protein>
<dbReference type="EMBL" id="GBRD01007271">
    <property type="protein sequence ID" value="JAG58550.1"/>
    <property type="molecule type" value="Transcribed_RNA"/>
</dbReference>
<reference evidence="2" key="1">
    <citation type="submission" date="2014-09" db="EMBL/GenBank/DDBJ databases">
        <authorList>
            <person name="Magalhaes I.L.F."/>
            <person name="Oliveira U."/>
            <person name="Santos F.R."/>
            <person name="Vidigal T.H.D.A."/>
            <person name="Brescovit A.D."/>
            <person name="Santos A.J."/>
        </authorList>
    </citation>
    <scope>NUCLEOTIDE SEQUENCE</scope>
</reference>
<feature type="compositionally biased region" description="Polar residues" evidence="1">
    <location>
        <begin position="51"/>
        <end position="63"/>
    </location>
</feature>
<accession>A0A0K8T065</accession>
<dbReference type="AlphaFoldDB" id="A0A0K8T065"/>
<proteinExistence type="predicted"/>
<feature type="region of interest" description="Disordered" evidence="1">
    <location>
        <begin position="44"/>
        <end position="63"/>
    </location>
</feature>
<name>A0A0K8T065_LYGHE</name>
<organism evidence="2">
    <name type="scientific">Lygus hesperus</name>
    <name type="common">Western plant bug</name>
    <dbReference type="NCBI Taxonomy" id="30085"/>
    <lineage>
        <taxon>Eukaryota</taxon>
        <taxon>Metazoa</taxon>
        <taxon>Ecdysozoa</taxon>
        <taxon>Arthropoda</taxon>
        <taxon>Hexapoda</taxon>
        <taxon>Insecta</taxon>
        <taxon>Pterygota</taxon>
        <taxon>Neoptera</taxon>
        <taxon>Paraneoptera</taxon>
        <taxon>Hemiptera</taxon>
        <taxon>Heteroptera</taxon>
        <taxon>Panheteroptera</taxon>
        <taxon>Cimicomorpha</taxon>
        <taxon>Miridae</taxon>
        <taxon>Mirini</taxon>
        <taxon>Lygus</taxon>
    </lineage>
</organism>